<dbReference type="Proteomes" id="UP000001549">
    <property type="component" value="Chromosome"/>
</dbReference>
<evidence type="ECO:0000256" key="1">
    <source>
        <dbReference type="SAM" id="MobiDB-lite"/>
    </source>
</evidence>
<dbReference type="SUPFAM" id="SSF46894">
    <property type="entry name" value="C-terminal effector domain of the bipartite response regulators"/>
    <property type="match status" value="1"/>
</dbReference>
<name>F8B4A8_9ACTN</name>
<evidence type="ECO:0000313" key="2">
    <source>
        <dbReference type="EMBL" id="AEH09382.1"/>
    </source>
</evidence>
<dbReference type="AlphaFoldDB" id="F8B4A8"/>
<dbReference type="KEGG" id="fsy:FsymDg_1948"/>
<proteinExistence type="predicted"/>
<dbReference type="InterPro" id="IPR036388">
    <property type="entry name" value="WH-like_DNA-bd_sf"/>
</dbReference>
<dbReference type="GO" id="GO:0003677">
    <property type="term" value="F:DNA binding"/>
    <property type="evidence" value="ECO:0007669"/>
    <property type="project" value="InterPro"/>
</dbReference>
<feature type="region of interest" description="Disordered" evidence="1">
    <location>
        <begin position="1"/>
        <end position="43"/>
    </location>
</feature>
<protein>
    <submittedName>
        <fullName evidence="2">Uncharacterized protein</fullName>
    </submittedName>
</protein>
<dbReference type="Gene3D" id="1.10.10.10">
    <property type="entry name" value="Winged helix-like DNA-binding domain superfamily/Winged helix DNA-binding domain"/>
    <property type="match status" value="1"/>
</dbReference>
<dbReference type="EMBL" id="CP002801">
    <property type="protein sequence ID" value="AEH09382.1"/>
    <property type="molecule type" value="Genomic_DNA"/>
</dbReference>
<feature type="compositionally biased region" description="Low complexity" evidence="1">
    <location>
        <begin position="1"/>
        <end position="14"/>
    </location>
</feature>
<organism evidence="2 3">
    <name type="scientific">Candidatus Protofrankia datiscae</name>
    <dbReference type="NCBI Taxonomy" id="2716812"/>
    <lineage>
        <taxon>Bacteria</taxon>
        <taxon>Bacillati</taxon>
        <taxon>Actinomycetota</taxon>
        <taxon>Actinomycetes</taxon>
        <taxon>Frankiales</taxon>
        <taxon>Frankiaceae</taxon>
        <taxon>Protofrankia</taxon>
    </lineage>
</organism>
<gene>
    <name evidence="2" type="ordered locus">FsymDg_1948</name>
</gene>
<dbReference type="RefSeq" id="WP_013873326.1">
    <property type="nucleotide sequence ID" value="NC_015656.1"/>
</dbReference>
<sequence length="114" mass="11624">MAADGVAVGRVAAGSDGGNGLGPPPHTGPWTGRHAHCPPRLPGTSLIGRECEIAYVAGTGRKNKEIADEPNPSPRTVQLRLARIHRMLAGPLPGGAGPADVAGGVTAVQNFRHE</sequence>
<keyword evidence="3" id="KW-1185">Reference proteome</keyword>
<reference evidence="2 3" key="1">
    <citation type="submission" date="2011-05" db="EMBL/GenBank/DDBJ databases">
        <title>Complete sequence of chromosome of Frankia symbiont of Datisca glomerata.</title>
        <authorList>
            <consortium name="US DOE Joint Genome Institute"/>
            <person name="Lucas S."/>
            <person name="Han J."/>
            <person name="Lapidus A."/>
            <person name="Cheng J.-F."/>
            <person name="Goodwin L."/>
            <person name="Pitluck S."/>
            <person name="Peters L."/>
            <person name="Mikhailova N."/>
            <person name="Chertkov O."/>
            <person name="Teshima H."/>
            <person name="Han C."/>
            <person name="Tapia R."/>
            <person name="Land M."/>
            <person name="Hauser L."/>
            <person name="Kyrpides N."/>
            <person name="Ivanova N."/>
            <person name="Pagani I."/>
            <person name="Berry A."/>
            <person name="Pawlowski K."/>
            <person name="Persson T."/>
            <person name="Vanden Heuvel B."/>
            <person name="Benson D."/>
            <person name="Woyke T."/>
        </authorList>
    </citation>
    <scope>NUCLEOTIDE SEQUENCE [LARGE SCALE GENOMIC DNA]</scope>
    <source>
        <strain evidence="3">4085684</strain>
    </source>
</reference>
<dbReference type="eggNOG" id="COG2197">
    <property type="taxonomic scope" value="Bacteria"/>
</dbReference>
<dbReference type="GO" id="GO:0006355">
    <property type="term" value="P:regulation of DNA-templated transcription"/>
    <property type="evidence" value="ECO:0007669"/>
    <property type="project" value="InterPro"/>
</dbReference>
<dbReference type="HOGENOM" id="CLU_2117442_0_0_11"/>
<evidence type="ECO:0000313" key="3">
    <source>
        <dbReference type="Proteomes" id="UP000001549"/>
    </source>
</evidence>
<dbReference type="InterPro" id="IPR016032">
    <property type="entry name" value="Sig_transdc_resp-reg_C-effctor"/>
</dbReference>
<accession>F8B4A8</accession>